<feature type="signal peptide" evidence="1">
    <location>
        <begin position="1"/>
        <end position="22"/>
    </location>
</feature>
<protein>
    <recommendedName>
        <fullName evidence="4">Outer membrane lipoprotein-sorting protein</fullName>
    </recommendedName>
</protein>
<evidence type="ECO:0000256" key="1">
    <source>
        <dbReference type="SAM" id="SignalP"/>
    </source>
</evidence>
<proteinExistence type="predicted"/>
<accession>A0A845GP20</accession>
<evidence type="ECO:0008006" key="4">
    <source>
        <dbReference type="Google" id="ProtNLM"/>
    </source>
</evidence>
<organism evidence="2 3">
    <name type="scientific">Duganella vulcania</name>
    <dbReference type="NCBI Taxonomy" id="2692166"/>
    <lineage>
        <taxon>Bacteria</taxon>
        <taxon>Pseudomonadati</taxon>
        <taxon>Pseudomonadota</taxon>
        <taxon>Betaproteobacteria</taxon>
        <taxon>Burkholderiales</taxon>
        <taxon>Oxalobacteraceae</taxon>
        <taxon>Telluria group</taxon>
        <taxon>Duganella</taxon>
    </lineage>
</organism>
<dbReference type="EMBL" id="WWCX01000032">
    <property type="protein sequence ID" value="MYM95741.1"/>
    <property type="molecule type" value="Genomic_DNA"/>
</dbReference>
<feature type="chain" id="PRO_5032866912" description="Outer membrane lipoprotein-sorting protein" evidence="1">
    <location>
        <begin position="23"/>
        <end position="216"/>
    </location>
</feature>
<dbReference type="AlphaFoldDB" id="A0A845GP20"/>
<reference evidence="2" key="1">
    <citation type="submission" date="2019-12" db="EMBL/GenBank/DDBJ databases">
        <title>Novel species isolated from a subtropical stream in China.</title>
        <authorList>
            <person name="Lu H."/>
        </authorList>
    </citation>
    <scope>NUCLEOTIDE SEQUENCE [LARGE SCALE GENOMIC DNA]</scope>
    <source>
        <strain evidence="2">FT81W</strain>
    </source>
</reference>
<sequence>MMKKLISVAALSATFLVAPVHAENNDALWKSVTAQLEVSRKWAAGVVDVISDVDKGNGVRHMSATMHLSGWEKQKPVYTTVKKQPEEKAIDLTFLNGITAISTSMTEDETPTRTDGVALDGVTCTVFESQFSKALNKGTMKLWVDAGTNKLRQMVLIFHSPFFADGTVITHYVAGGQGQVLPGVVDYDLNILIPFRNAKIRIQQASSAWVAVPKAD</sequence>
<keyword evidence="1" id="KW-0732">Signal</keyword>
<comment type="caution">
    <text evidence="2">The sequence shown here is derived from an EMBL/GenBank/DDBJ whole genome shotgun (WGS) entry which is preliminary data.</text>
</comment>
<evidence type="ECO:0000313" key="2">
    <source>
        <dbReference type="EMBL" id="MYM95741.1"/>
    </source>
</evidence>
<evidence type="ECO:0000313" key="3">
    <source>
        <dbReference type="Proteomes" id="UP000447355"/>
    </source>
</evidence>
<dbReference type="Proteomes" id="UP000447355">
    <property type="component" value="Unassembled WGS sequence"/>
</dbReference>
<dbReference type="RefSeq" id="WP_161084841.1">
    <property type="nucleotide sequence ID" value="NZ_WWCX01000032.1"/>
</dbReference>
<name>A0A845GP20_9BURK</name>
<gene>
    <name evidence="2" type="ORF">GTP90_17925</name>
</gene>